<dbReference type="GO" id="GO:0003676">
    <property type="term" value="F:nucleic acid binding"/>
    <property type="evidence" value="ECO:0007669"/>
    <property type="project" value="InterPro"/>
</dbReference>
<dbReference type="EMBL" id="WNZZ01000003">
    <property type="protein sequence ID" value="MUG21794.1"/>
    <property type="molecule type" value="Genomic_DNA"/>
</dbReference>
<feature type="domain" description="HNH nuclease" evidence="1">
    <location>
        <begin position="308"/>
        <end position="367"/>
    </location>
</feature>
<dbReference type="InterPro" id="IPR002711">
    <property type="entry name" value="HNH"/>
</dbReference>
<dbReference type="Gene3D" id="3.10.590.10">
    <property type="entry name" value="ph1033 like domains"/>
    <property type="match status" value="1"/>
</dbReference>
<dbReference type="GO" id="GO:0004519">
    <property type="term" value="F:endonuclease activity"/>
    <property type="evidence" value="ECO:0007669"/>
    <property type="project" value="InterPro"/>
</dbReference>
<dbReference type="SUPFAM" id="SSF88697">
    <property type="entry name" value="PUA domain-like"/>
    <property type="match status" value="1"/>
</dbReference>
<dbReference type="AlphaFoldDB" id="A0A6N8EQI3"/>
<dbReference type="InterPro" id="IPR002740">
    <property type="entry name" value="EVE_domain"/>
</dbReference>
<evidence type="ECO:0000313" key="2">
    <source>
        <dbReference type="EMBL" id="MUG21794.1"/>
    </source>
</evidence>
<reference evidence="2 3" key="1">
    <citation type="submission" date="2019-11" db="EMBL/GenBank/DDBJ databases">
        <title>Draft genome sequences of five Paenibacillus species of dairy origin.</title>
        <authorList>
            <person name="Olajide A.M."/>
            <person name="Chen S."/>
            <person name="Lapointe G."/>
        </authorList>
    </citation>
    <scope>NUCLEOTIDE SEQUENCE [LARGE SCALE GENOMIC DNA]</scope>
    <source>
        <strain evidence="2 3">3CT49</strain>
    </source>
</reference>
<comment type="caution">
    <text evidence="2">The sequence shown here is derived from an EMBL/GenBank/DDBJ whole genome shotgun (WGS) entry which is preliminary data.</text>
</comment>
<evidence type="ECO:0000313" key="3">
    <source>
        <dbReference type="Proteomes" id="UP000442469"/>
    </source>
</evidence>
<dbReference type="InterPro" id="IPR003615">
    <property type="entry name" value="HNH_nuc"/>
</dbReference>
<name>A0A6N8EQI3_PAEMA</name>
<dbReference type="CDD" id="cd00085">
    <property type="entry name" value="HNHc"/>
    <property type="match status" value="1"/>
</dbReference>
<evidence type="ECO:0000259" key="1">
    <source>
        <dbReference type="SMART" id="SM00507"/>
    </source>
</evidence>
<dbReference type="Proteomes" id="UP000442469">
    <property type="component" value="Unassembled WGS sequence"/>
</dbReference>
<accession>A0A6N8EQI3</accession>
<organism evidence="2 3">
    <name type="scientific">Paenibacillus macerans</name>
    <name type="common">Bacillus macerans</name>
    <dbReference type="NCBI Taxonomy" id="44252"/>
    <lineage>
        <taxon>Bacteria</taxon>
        <taxon>Bacillati</taxon>
        <taxon>Bacillota</taxon>
        <taxon>Bacilli</taxon>
        <taxon>Bacillales</taxon>
        <taxon>Paenibacillaceae</taxon>
        <taxon>Paenibacillus</taxon>
    </lineage>
</organism>
<proteinExistence type="predicted"/>
<dbReference type="GO" id="GO:0008270">
    <property type="term" value="F:zinc ion binding"/>
    <property type="evidence" value="ECO:0007669"/>
    <property type="project" value="InterPro"/>
</dbReference>
<dbReference type="Pfam" id="PF01878">
    <property type="entry name" value="EVE"/>
    <property type="match status" value="1"/>
</dbReference>
<dbReference type="Gene3D" id="1.10.30.50">
    <property type="match status" value="1"/>
</dbReference>
<sequence length="372" mass="42846">MAVGIRACWERARFGTGIFILLQSSRVSGKKGEGVNSMVKHGEGLGYEIVKAVISGEIIEPITFQKVKEFCNTNGIQASENHMRVILSNATENTHSPNYKRYFERVGKGEYRILPEFRRQPKHYWLNIDREIYDWTFSDLMAGRSQTYSNLNPNGSKRKNENCFKSIQIGDLVVAYETGDTKAITTICRVIDKYEENNEIMVDFQKTRDFNVFLDLDSMREMKTLRDCQVIRNHRGTLLELESKHFEMIVQMLEEINAPENYHEELNQAVQKSLADGSEERKRRLESRTELIPETYETKTRVFKRNPDVIAEVLVRANGICERCKTPAPFKRANGTPYLEVHHKTRLADGGEDTVDNAIAVCPNCHRELHFG</sequence>
<dbReference type="RefSeq" id="WP_155619518.1">
    <property type="nucleotide sequence ID" value="NZ_JAQCVN010000038.1"/>
</dbReference>
<dbReference type="InterPro" id="IPR015947">
    <property type="entry name" value="PUA-like_sf"/>
</dbReference>
<dbReference type="Pfam" id="PF01844">
    <property type="entry name" value="HNH"/>
    <property type="match status" value="1"/>
</dbReference>
<gene>
    <name evidence="2" type="ORF">GNQ08_05035</name>
</gene>
<protein>
    <submittedName>
        <fullName evidence="2">EVE domain-containing protein</fullName>
    </submittedName>
</protein>
<dbReference type="SMART" id="SM00507">
    <property type="entry name" value="HNHc"/>
    <property type="match status" value="1"/>
</dbReference>